<organism evidence="7 8">
    <name type="scientific">Truepera radiovictrix (strain DSM 17093 / CIP 108686 / LMG 22925 / RQ-24)</name>
    <dbReference type="NCBI Taxonomy" id="649638"/>
    <lineage>
        <taxon>Bacteria</taxon>
        <taxon>Thermotogati</taxon>
        <taxon>Deinococcota</taxon>
        <taxon>Deinococci</taxon>
        <taxon>Trueperales</taxon>
        <taxon>Trueperaceae</taxon>
        <taxon>Truepera</taxon>
    </lineage>
</organism>
<feature type="binding site" evidence="6">
    <location>
        <position position="82"/>
    </location>
    <ligand>
        <name>Zn(2+)</name>
        <dbReference type="ChEBI" id="CHEBI:29105"/>
        <label>1</label>
        <note>catalytic</note>
    </ligand>
</feature>
<dbReference type="eggNOG" id="COG0191">
    <property type="taxonomic scope" value="Bacteria"/>
</dbReference>
<evidence type="ECO:0000256" key="5">
    <source>
        <dbReference type="PIRSR" id="PIRSR001359-2"/>
    </source>
</evidence>
<proteinExistence type="predicted"/>
<dbReference type="KEGG" id="tra:Trad_1278"/>
<dbReference type="NCBIfam" id="TIGR01859">
    <property type="entry name" value="fruc_bis_ald"/>
    <property type="match status" value="1"/>
</dbReference>
<dbReference type="Gene3D" id="3.20.20.70">
    <property type="entry name" value="Aldolase class I"/>
    <property type="match status" value="1"/>
</dbReference>
<feature type="binding site" evidence="6">
    <location>
        <position position="133"/>
    </location>
    <ligand>
        <name>Zn(2+)</name>
        <dbReference type="ChEBI" id="CHEBI:29105"/>
        <label>2</label>
    </ligand>
</feature>
<dbReference type="EC" id="4.1.2.13" evidence="7"/>
<keyword evidence="2 6" id="KW-0862">Zinc</keyword>
<evidence type="ECO:0000256" key="3">
    <source>
        <dbReference type="ARBA" id="ARBA00023239"/>
    </source>
</evidence>
<dbReference type="InterPro" id="IPR011289">
    <property type="entry name" value="Fruc_bis_ald_class-2"/>
</dbReference>
<comment type="cofactor">
    <cofactor evidence="6">
        <name>Zn(2+)</name>
        <dbReference type="ChEBI" id="CHEBI:29105"/>
    </cofactor>
    <text evidence="6">Binds 2 Zn(2+) ions per subunit. One is catalytic and the other provides a structural contribution.</text>
</comment>
<evidence type="ECO:0000256" key="4">
    <source>
        <dbReference type="PIRSR" id="PIRSR001359-1"/>
    </source>
</evidence>
<dbReference type="EMBL" id="CP002049">
    <property type="protein sequence ID" value="ADI14401.1"/>
    <property type="molecule type" value="Genomic_DNA"/>
</dbReference>
<dbReference type="PANTHER" id="PTHR30304">
    <property type="entry name" value="D-TAGATOSE-1,6-BISPHOSPHATE ALDOLASE"/>
    <property type="match status" value="1"/>
</dbReference>
<protein>
    <submittedName>
        <fullName evidence="7">Fructose-1,6-bisphosphate aldolase, class II</fullName>
        <ecNumber evidence="7">4.1.2.13</ecNumber>
    </submittedName>
</protein>
<dbReference type="HOGENOM" id="CLU_040088_0_1_0"/>
<dbReference type="InterPro" id="IPR050246">
    <property type="entry name" value="Class_II_FBP_aldolase"/>
</dbReference>
<feature type="binding site" evidence="5">
    <location>
        <begin position="252"/>
        <end position="255"/>
    </location>
    <ligand>
        <name>dihydroxyacetone phosphate</name>
        <dbReference type="ChEBI" id="CHEBI:57642"/>
    </ligand>
</feature>
<dbReference type="InterPro" id="IPR013785">
    <property type="entry name" value="Aldolase_TIM"/>
</dbReference>
<feature type="active site" description="Proton donor" evidence="4">
    <location>
        <position position="81"/>
    </location>
</feature>
<dbReference type="PIRSF" id="PIRSF001359">
    <property type="entry name" value="F_bP_aldolase_II"/>
    <property type="match status" value="1"/>
</dbReference>
<feature type="binding site" evidence="5">
    <location>
        <position position="180"/>
    </location>
    <ligand>
        <name>dihydroxyacetone phosphate</name>
        <dbReference type="ChEBI" id="CHEBI:57642"/>
    </ligand>
</feature>
<gene>
    <name evidence="7" type="ordered locus">Trad_1278</name>
</gene>
<feature type="binding site" evidence="6">
    <location>
        <position position="209"/>
    </location>
    <ligand>
        <name>Zn(2+)</name>
        <dbReference type="ChEBI" id="CHEBI:29105"/>
        <label>1</label>
        <note>catalytic</note>
    </ligand>
</feature>
<dbReference type="STRING" id="649638.Trad_1278"/>
<accession>D7CWK2</accession>
<sequence>MPLLTGLEILAAARAGGYGVGAFNTNNMEITQAILEAAEETRSPVLLALSEGAIKYGKRQLVDMVIHEAKRATVPVAVHLDHGSSYESCMQCIEWGFSSVMIDKSHEDEATNTRETKRVVEAAHAVGVTVEAEIGRLGGIEEHVVVSEEEAILTKPDEAERFMQATGADYLAVAIGTSHGANKGKGRPFIDHQRIQEIAARIPNPLVMHGASGVPNALVERFRASGGELQYASGIHDEDVQKAIEQGIAKINTDTDLRLAFTTRVREVLRQKPGEFDPRKILGPARDEMKEVVRKRLELFKSVGKA</sequence>
<dbReference type="GO" id="GO:0030388">
    <property type="term" value="P:fructose 1,6-bisphosphate metabolic process"/>
    <property type="evidence" value="ECO:0007669"/>
    <property type="project" value="InterPro"/>
</dbReference>
<keyword evidence="1 6" id="KW-0479">Metal-binding</keyword>
<dbReference type="PANTHER" id="PTHR30304:SF0">
    <property type="entry name" value="D-TAGATOSE-1,6-BISPHOSPHATE ALDOLASE SUBUNIT GATY-RELATED"/>
    <property type="match status" value="1"/>
</dbReference>
<dbReference type="AlphaFoldDB" id="D7CWK2"/>
<dbReference type="GO" id="GO:0004332">
    <property type="term" value="F:fructose-bisphosphate aldolase activity"/>
    <property type="evidence" value="ECO:0007669"/>
    <property type="project" value="UniProtKB-EC"/>
</dbReference>
<dbReference type="GO" id="GO:0008270">
    <property type="term" value="F:zinc ion binding"/>
    <property type="evidence" value="ECO:0007669"/>
    <property type="project" value="InterPro"/>
</dbReference>
<evidence type="ECO:0000313" key="7">
    <source>
        <dbReference type="EMBL" id="ADI14401.1"/>
    </source>
</evidence>
<dbReference type="SUPFAM" id="SSF51569">
    <property type="entry name" value="Aldolase"/>
    <property type="match status" value="1"/>
</dbReference>
<keyword evidence="8" id="KW-1185">Reference proteome</keyword>
<dbReference type="RefSeq" id="WP_013177771.1">
    <property type="nucleotide sequence ID" value="NC_014221.1"/>
</dbReference>
<keyword evidence="3 7" id="KW-0456">Lyase</keyword>
<evidence type="ECO:0000256" key="6">
    <source>
        <dbReference type="PIRSR" id="PIRSR001359-3"/>
    </source>
</evidence>
<evidence type="ECO:0000313" key="8">
    <source>
        <dbReference type="Proteomes" id="UP000000379"/>
    </source>
</evidence>
<reference evidence="7 8" key="2">
    <citation type="journal article" date="2011" name="Stand. Genomic Sci.">
        <title>Complete genome sequence of Truepera radiovictrix type strain (RQ-24).</title>
        <authorList>
            <person name="Ivanova N."/>
            <person name="Rohde C."/>
            <person name="Munk C."/>
            <person name="Nolan M."/>
            <person name="Lucas S."/>
            <person name="Del Rio T.G."/>
            <person name="Tice H."/>
            <person name="Deshpande S."/>
            <person name="Cheng J.F."/>
            <person name="Tapia R."/>
            <person name="Han C."/>
            <person name="Goodwin L."/>
            <person name="Pitluck S."/>
            <person name="Liolios K."/>
            <person name="Mavromatis K."/>
            <person name="Mikhailova N."/>
            <person name="Pati A."/>
            <person name="Chen A."/>
            <person name="Palaniappan K."/>
            <person name="Land M."/>
            <person name="Hauser L."/>
            <person name="Chang Y.J."/>
            <person name="Jeffries C.D."/>
            <person name="Brambilla E."/>
            <person name="Rohde M."/>
            <person name="Goker M."/>
            <person name="Tindall B.J."/>
            <person name="Woyke T."/>
            <person name="Bristow J."/>
            <person name="Eisen J.A."/>
            <person name="Markowitz V."/>
            <person name="Hugenholtz P."/>
            <person name="Kyrpides N.C."/>
            <person name="Klenk H.P."/>
            <person name="Lapidus A."/>
        </authorList>
    </citation>
    <scope>NUCLEOTIDE SEQUENCE [LARGE SCALE GENOMIC DNA]</scope>
    <source>
        <strain evidence="8">DSM 17093 / CIP 108686 / LMG 22925 / RQ-24</strain>
    </source>
</reference>
<evidence type="ECO:0000256" key="1">
    <source>
        <dbReference type="ARBA" id="ARBA00022723"/>
    </source>
</evidence>
<dbReference type="CDD" id="cd00947">
    <property type="entry name" value="TBP_aldolase_IIB"/>
    <property type="match status" value="1"/>
</dbReference>
<dbReference type="GO" id="GO:0006096">
    <property type="term" value="P:glycolytic process"/>
    <property type="evidence" value="ECO:0007669"/>
    <property type="project" value="InterPro"/>
</dbReference>
<name>D7CWK2_TRURR</name>
<dbReference type="PROSITE" id="PS00806">
    <property type="entry name" value="ALDOLASE_CLASS_II_2"/>
    <property type="match status" value="1"/>
</dbReference>
<dbReference type="Pfam" id="PF01116">
    <property type="entry name" value="F_bP_aldolase"/>
    <property type="match status" value="1"/>
</dbReference>
<feature type="binding site" evidence="6">
    <location>
        <position position="179"/>
    </location>
    <ligand>
        <name>Zn(2+)</name>
        <dbReference type="ChEBI" id="CHEBI:29105"/>
        <label>1</label>
        <note>catalytic</note>
    </ligand>
</feature>
<dbReference type="InterPro" id="IPR000771">
    <property type="entry name" value="FBA_II"/>
</dbReference>
<evidence type="ECO:0000256" key="2">
    <source>
        <dbReference type="ARBA" id="ARBA00022833"/>
    </source>
</evidence>
<dbReference type="Proteomes" id="UP000000379">
    <property type="component" value="Chromosome"/>
</dbReference>
<feature type="binding site" evidence="5">
    <location>
        <begin position="210"/>
        <end position="212"/>
    </location>
    <ligand>
        <name>dihydroxyacetone phosphate</name>
        <dbReference type="ChEBI" id="CHEBI:57642"/>
    </ligand>
</feature>
<reference evidence="8" key="1">
    <citation type="submission" date="2010-05" db="EMBL/GenBank/DDBJ databases">
        <title>The complete genome of Truepera radiovictris DSM 17093.</title>
        <authorList>
            <consortium name="US DOE Joint Genome Institute (JGI-PGF)"/>
            <person name="Lucas S."/>
            <person name="Copeland A."/>
            <person name="Lapidus A."/>
            <person name="Glavina del Rio T."/>
            <person name="Dalin E."/>
            <person name="Tice H."/>
            <person name="Bruce D."/>
            <person name="Goodwin L."/>
            <person name="Pitluck S."/>
            <person name="Kyrpides N."/>
            <person name="Mavromatis K."/>
            <person name="Ovchinnikova G."/>
            <person name="Munk A.C."/>
            <person name="Detter J.C."/>
            <person name="Han C."/>
            <person name="Tapia R."/>
            <person name="Land M."/>
            <person name="Hauser L."/>
            <person name="Markowitz V."/>
            <person name="Cheng J.-F."/>
            <person name="Hugenholtz P."/>
            <person name="Woyke T."/>
            <person name="Wu D."/>
            <person name="Tindall B."/>
            <person name="Pomrenke H.G."/>
            <person name="Brambilla E."/>
            <person name="Klenk H.-P."/>
            <person name="Eisen J.A."/>
        </authorList>
    </citation>
    <scope>NUCLEOTIDE SEQUENCE [LARGE SCALE GENOMIC DNA]</scope>
    <source>
        <strain evidence="8">DSM 17093 / CIP 108686 / LMG 22925 / RQ-24</strain>
    </source>
</reference>
<dbReference type="OrthoDB" id="9803995at2"/>
<dbReference type="NCBIfam" id="TIGR00167">
    <property type="entry name" value="cbbA"/>
    <property type="match status" value="1"/>
</dbReference>
<feature type="binding site" evidence="6">
    <location>
        <position position="103"/>
    </location>
    <ligand>
        <name>Zn(2+)</name>
        <dbReference type="ChEBI" id="CHEBI:29105"/>
        <label>2</label>
    </ligand>
</feature>